<dbReference type="Pfam" id="PF13439">
    <property type="entry name" value="Glyco_transf_4"/>
    <property type="match status" value="1"/>
</dbReference>
<organism evidence="3 4">
    <name type="scientific">Vibrio tetraodonis subsp. pristinus</name>
    <dbReference type="NCBI Taxonomy" id="2695891"/>
    <lineage>
        <taxon>Bacteria</taxon>
        <taxon>Pseudomonadati</taxon>
        <taxon>Pseudomonadota</taxon>
        <taxon>Gammaproteobacteria</taxon>
        <taxon>Vibrionales</taxon>
        <taxon>Vibrionaceae</taxon>
        <taxon>Vibrio</taxon>
    </lineage>
</organism>
<sequence length="363" mass="39799">MKSKANTVIHVVQHLAPGGLETLAINMLKFASSTSNVLIVSLDGNKEEAVRNWPILSDITHKLVFLNKKAGVSTNTVSSLYRLFKHIKPQVVHTHHIGPLIYGATAAKLAGIKHIVHTEHDAWHLNNPKHRLLQNIVLKFSRPQVVADAEVVKNQLDSQLSYDRVAVIRNGVDCERFSPDNKNNARTNLGLTLNDTIIGSAGRLEHVKGHDLLLKALPLVHSSVKLVIAGDGTQREALTKMAKDLSISDRVYFLGLVGDMPNFYRALDVFCLPSRCEGFPLATLEAQACGVPTVAHDVGGTKETLCPDTGLLSPVGDHKALADNINKLLSQQSNCSPRRFVTRNNDIKKMVEAYNALSQEEFA</sequence>
<keyword evidence="3" id="KW-0808">Transferase</keyword>
<dbReference type="InterPro" id="IPR028098">
    <property type="entry name" value="Glyco_trans_4-like_N"/>
</dbReference>
<dbReference type="Proteomes" id="UP000478571">
    <property type="component" value="Unassembled WGS sequence"/>
</dbReference>
<keyword evidence="4" id="KW-1185">Reference proteome</keyword>
<comment type="caution">
    <text evidence="3">The sequence shown here is derived from an EMBL/GenBank/DDBJ whole genome shotgun (WGS) entry which is preliminary data.</text>
</comment>
<dbReference type="GO" id="GO:0016757">
    <property type="term" value="F:glycosyltransferase activity"/>
    <property type="evidence" value="ECO:0007669"/>
    <property type="project" value="InterPro"/>
</dbReference>
<accession>A0A6L8LZM4</accession>
<dbReference type="AlphaFoldDB" id="A0A6L8LZM4"/>
<name>A0A6L8LZM4_9VIBR</name>
<dbReference type="Gene3D" id="3.40.50.2000">
    <property type="entry name" value="Glycogen Phosphorylase B"/>
    <property type="match status" value="2"/>
</dbReference>
<evidence type="ECO:0000259" key="2">
    <source>
        <dbReference type="Pfam" id="PF13439"/>
    </source>
</evidence>
<gene>
    <name evidence="3" type="ORF">GTG28_05445</name>
</gene>
<dbReference type="Pfam" id="PF00534">
    <property type="entry name" value="Glycos_transf_1"/>
    <property type="match status" value="1"/>
</dbReference>
<feature type="domain" description="Glycosyl transferase family 1" evidence="1">
    <location>
        <begin position="183"/>
        <end position="335"/>
    </location>
</feature>
<dbReference type="RefSeq" id="WP_160927679.1">
    <property type="nucleotide sequence ID" value="NZ_WWEU01000001.1"/>
</dbReference>
<dbReference type="EMBL" id="WWEU01000001">
    <property type="protein sequence ID" value="MYM58662.1"/>
    <property type="molecule type" value="Genomic_DNA"/>
</dbReference>
<dbReference type="GO" id="GO:1901135">
    <property type="term" value="P:carbohydrate derivative metabolic process"/>
    <property type="evidence" value="ECO:0007669"/>
    <property type="project" value="UniProtKB-ARBA"/>
</dbReference>
<evidence type="ECO:0000313" key="4">
    <source>
        <dbReference type="Proteomes" id="UP000478571"/>
    </source>
</evidence>
<evidence type="ECO:0000259" key="1">
    <source>
        <dbReference type="Pfam" id="PF00534"/>
    </source>
</evidence>
<feature type="domain" description="Glycosyltransferase subfamily 4-like N-terminal" evidence="2">
    <location>
        <begin position="17"/>
        <end position="176"/>
    </location>
</feature>
<evidence type="ECO:0000313" key="3">
    <source>
        <dbReference type="EMBL" id="MYM58662.1"/>
    </source>
</evidence>
<dbReference type="PANTHER" id="PTHR12526:SF630">
    <property type="entry name" value="GLYCOSYLTRANSFERASE"/>
    <property type="match status" value="1"/>
</dbReference>
<proteinExistence type="predicted"/>
<dbReference type="SUPFAM" id="SSF53756">
    <property type="entry name" value="UDP-Glycosyltransferase/glycogen phosphorylase"/>
    <property type="match status" value="1"/>
</dbReference>
<dbReference type="InterPro" id="IPR001296">
    <property type="entry name" value="Glyco_trans_1"/>
</dbReference>
<protein>
    <submittedName>
        <fullName evidence="3">Glycosyltransferase</fullName>
    </submittedName>
</protein>
<dbReference type="PANTHER" id="PTHR12526">
    <property type="entry name" value="GLYCOSYLTRANSFERASE"/>
    <property type="match status" value="1"/>
</dbReference>
<reference evidence="3 4" key="1">
    <citation type="submission" date="2020-01" db="EMBL/GenBank/DDBJ databases">
        <title>Draft Genome Sequence of Vibrio sp. strain OCN044, Isolated from a Healthy Coral at Palmyra Atoll.</title>
        <authorList>
            <person name="Videau P."/>
            <person name="Loughran R."/>
            <person name="Esquivel A."/>
            <person name="Deadmond M."/>
            <person name="Paddock B.E."/>
            <person name="Saw J.H."/>
            <person name="Ushijima B."/>
        </authorList>
    </citation>
    <scope>NUCLEOTIDE SEQUENCE [LARGE SCALE GENOMIC DNA]</scope>
    <source>
        <strain evidence="3 4">OCN044</strain>
    </source>
</reference>